<comment type="caution">
    <text evidence="1">The sequence shown here is derived from an EMBL/GenBank/DDBJ whole genome shotgun (WGS) entry which is preliminary data.</text>
</comment>
<organism evidence="1 2">
    <name type="scientific">Eiseniibacteriota bacterium</name>
    <dbReference type="NCBI Taxonomy" id="2212470"/>
    <lineage>
        <taxon>Bacteria</taxon>
        <taxon>Candidatus Eiseniibacteriota</taxon>
    </lineage>
</organism>
<keyword evidence="2" id="KW-1185">Reference proteome</keyword>
<gene>
    <name evidence="1" type="ORF">ACFL2Z_00630</name>
</gene>
<dbReference type="Proteomes" id="UP001594288">
    <property type="component" value="Unassembled WGS sequence"/>
</dbReference>
<reference evidence="1 2" key="1">
    <citation type="submission" date="2024-09" db="EMBL/GenBank/DDBJ databases">
        <authorList>
            <person name="D'Angelo T."/>
        </authorList>
    </citation>
    <scope>NUCLEOTIDE SEQUENCE [LARGE SCALE GENOMIC DNA]</scope>
    <source>
        <strain evidence="1">SAG AM-311-F02</strain>
    </source>
</reference>
<protein>
    <submittedName>
        <fullName evidence="1">Uncharacterized protein</fullName>
    </submittedName>
</protein>
<dbReference type="EMBL" id="JBHPEI010000005">
    <property type="protein sequence ID" value="MFC1799406.1"/>
    <property type="molecule type" value="Genomic_DNA"/>
</dbReference>
<proteinExistence type="predicted"/>
<evidence type="ECO:0000313" key="2">
    <source>
        <dbReference type="Proteomes" id="UP001594288"/>
    </source>
</evidence>
<name>A0ABV6YMW6_UNCEI</name>
<accession>A0ABV6YMW6</accession>
<sequence>MKSTKKQTQPKDSPFSVEIEYEPADDAEERLLMVYEFLLEEVAAEDHED</sequence>
<evidence type="ECO:0000313" key="1">
    <source>
        <dbReference type="EMBL" id="MFC1799406.1"/>
    </source>
</evidence>